<evidence type="ECO:0000313" key="4">
    <source>
        <dbReference type="EMBL" id="VFK76956.1"/>
    </source>
</evidence>
<dbReference type="EMBL" id="CAADFO010000082">
    <property type="protein sequence ID" value="VFK31348.1"/>
    <property type="molecule type" value="Genomic_DNA"/>
</dbReference>
<accession>A0A450XQD3</accession>
<proteinExistence type="predicted"/>
<gene>
    <name evidence="2" type="ORF">BECKMB1821G_GA0114241_10825</name>
    <name evidence="4" type="ORF">BECKMB1821H_GA0114242_10864</name>
    <name evidence="3" type="ORF">BECKMB1821I_GA0114274_10815</name>
</gene>
<organism evidence="2">
    <name type="scientific">Candidatus Kentrum sp. MB</name>
    <dbReference type="NCBI Taxonomy" id="2138164"/>
    <lineage>
        <taxon>Bacteria</taxon>
        <taxon>Pseudomonadati</taxon>
        <taxon>Pseudomonadota</taxon>
        <taxon>Gammaproteobacteria</taxon>
        <taxon>Candidatus Kentrum</taxon>
    </lineage>
</organism>
<evidence type="ECO:0000313" key="2">
    <source>
        <dbReference type="EMBL" id="VFK31348.1"/>
    </source>
</evidence>
<dbReference type="EMBL" id="CAADGH010000086">
    <property type="protein sequence ID" value="VFK76956.1"/>
    <property type="molecule type" value="Genomic_DNA"/>
</dbReference>
<evidence type="ECO:0000256" key="1">
    <source>
        <dbReference type="SAM" id="MobiDB-lite"/>
    </source>
</evidence>
<protein>
    <submittedName>
        <fullName evidence="2">Uncharacterized protein</fullName>
    </submittedName>
</protein>
<dbReference type="AlphaFoldDB" id="A0A450XQD3"/>
<dbReference type="EMBL" id="CAADFQ010000081">
    <property type="protein sequence ID" value="VFK34704.1"/>
    <property type="molecule type" value="Genomic_DNA"/>
</dbReference>
<sequence>MFISRLALQMSPVPRPLHLLADIKGLRQSLARILRYRFGPAIKAARPNLSPKPCGGIRPPSQTQTRSGVFQWDRHAPTKGLLSSRPKGEILPLKGYCHPDRRKGSSICRNIVILTKRILSSRPERGIFRFKERSLPLVGMTNTKTFTRPSRAIISDLLITRGHRYR</sequence>
<feature type="region of interest" description="Disordered" evidence="1">
    <location>
        <begin position="49"/>
        <end position="68"/>
    </location>
</feature>
<evidence type="ECO:0000313" key="3">
    <source>
        <dbReference type="EMBL" id="VFK34704.1"/>
    </source>
</evidence>
<reference evidence="2" key="1">
    <citation type="submission" date="2019-02" db="EMBL/GenBank/DDBJ databases">
        <authorList>
            <person name="Gruber-Vodicka R. H."/>
            <person name="Seah K. B. B."/>
        </authorList>
    </citation>
    <scope>NUCLEOTIDE SEQUENCE</scope>
    <source>
        <strain evidence="2">BECK_BZ197</strain>
        <strain evidence="4">BECK_BZ198</strain>
        <strain evidence="3">BECK_BZ199</strain>
    </source>
</reference>
<name>A0A450XQD3_9GAMM</name>